<accession>A0A0S4QUX5</accession>
<dbReference type="PROSITE" id="PS50977">
    <property type="entry name" value="HTH_TETR_2"/>
    <property type="match status" value="1"/>
</dbReference>
<dbReference type="SUPFAM" id="SSF46689">
    <property type="entry name" value="Homeodomain-like"/>
    <property type="match status" value="1"/>
</dbReference>
<dbReference type="Gene3D" id="1.10.357.10">
    <property type="entry name" value="Tetracycline Repressor, domain 2"/>
    <property type="match status" value="1"/>
</dbReference>
<keyword evidence="8" id="KW-1185">Reference proteome</keyword>
<dbReference type="Pfam" id="PF21597">
    <property type="entry name" value="TetR_C_43"/>
    <property type="match status" value="1"/>
</dbReference>
<dbReference type="InterPro" id="IPR049445">
    <property type="entry name" value="TetR_SbtR-like_C"/>
</dbReference>
<dbReference type="Pfam" id="PF00440">
    <property type="entry name" value="TetR_N"/>
    <property type="match status" value="1"/>
</dbReference>
<dbReference type="InterPro" id="IPR001647">
    <property type="entry name" value="HTH_TetR"/>
</dbReference>
<feature type="region of interest" description="Disordered" evidence="5">
    <location>
        <begin position="1"/>
        <end position="23"/>
    </location>
</feature>
<dbReference type="PANTHER" id="PTHR30055:SF234">
    <property type="entry name" value="HTH-TYPE TRANSCRIPTIONAL REGULATOR BETI"/>
    <property type="match status" value="1"/>
</dbReference>
<keyword evidence="3" id="KW-0804">Transcription</keyword>
<organism evidence="7 8">
    <name type="scientific">Parafrankia irregularis</name>
    <dbReference type="NCBI Taxonomy" id="795642"/>
    <lineage>
        <taxon>Bacteria</taxon>
        <taxon>Bacillati</taxon>
        <taxon>Actinomycetota</taxon>
        <taxon>Actinomycetes</taxon>
        <taxon>Frankiales</taxon>
        <taxon>Frankiaceae</taxon>
        <taxon>Parafrankia</taxon>
    </lineage>
</organism>
<dbReference type="PANTHER" id="PTHR30055">
    <property type="entry name" value="HTH-TYPE TRANSCRIPTIONAL REGULATOR RUTR"/>
    <property type="match status" value="1"/>
</dbReference>
<dbReference type="SUPFAM" id="SSF48498">
    <property type="entry name" value="Tetracyclin repressor-like, C-terminal domain"/>
    <property type="match status" value="1"/>
</dbReference>
<name>A0A0S4QUX5_9ACTN</name>
<sequence>MTTDSASSAHRDGRPASQGLRADARRNRARILEAAEAVFAEKGTSASTEEVARRAGVAIGTVFRHFPTKEALLGALVGDLVERLGTEVEALVAEGDPATSLFTFFTGMVEQAAAKKTVVDLLATSGIDLPVAKPVHALRQPIEALLTRAQQVGAVRADVRVPEVLALLTAVCQAALRGDWDQDLRTRTLTVVFDGLRPPGTR</sequence>
<evidence type="ECO:0000256" key="2">
    <source>
        <dbReference type="ARBA" id="ARBA00023125"/>
    </source>
</evidence>
<evidence type="ECO:0000256" key="4">
    <source>
        <dbReference type="PROSITE-ProRule" id="PRU00335"/>
    </source>
</evidence>
<dbReference type="GO" id="GO:0000976">
    <property type="term" value="F:transcription cis-regulatory region binding"/>
    <property type="evidence" value="ECO:0007669"/>
    <property type="project" value="TreeGrafter"/>
</dbReference>
<evidence type="ECO:0000259" key="6">
    <source>
        <dbReference type="PROSITE" id="PS50977"/>
    </source>
</evidence>
<evidence type="ECO:0000313" key="8">
    <source>
        <dbReference type="Proteomes" id="UP000198802"/>
    </source>
</evidence>
<dbReference type="GO" id="GO:0003700">
    <property type="term" value="F:DNA-binding transcription factor activity"/>
    <property type="evidence" value="ECO:0007669"/>
    <property type="project" value="TreeGrafter"/>
</dbReference>
<evidence type="ECO:0000313" key="7">
    <source>
        <dbReference type="EMBL" id="CUU59017.1"/>
    </source>
</evidence>
<dbReference type="PRINTS" id="PR00455">
    <property type="entry name" value="HTHTETR"/>
</dbReference>
<dbReference type="InterPro" id="IPR009057">
    <property type="entry name" value="Homeodomain-like_sf"/>
</dbReference>
<dbReference type="InterPro" id="IPR036271">
    <property type="entry name" value="Tet_transcr_reg_TetR-rel_C_sf"/>
</dbReference>
<proteinExistence type="predicted"/>
<protein>
    <submittedName>
        <fullName evidence="7">DNA-binding transcriptional regulator, AcrR family</fullName>
    </submittedName>
</protein>
<dbReference type="EMBL" id="FAOZ01000024">
    <property type="protein sequence ID" value="CUU59017.1"/>
    <property type="molecule type" value="Genomic_DNA"/>
</dbReference>
<evidence type="ECO:0000256" key="3">
    <source>
        <dbReference type="ARBA" id="ARBA00023163"/>
    </source>
</evidence>
<dbReference type="RefSeq" id="WP_091282926.1">
    <property type="nucleotide sequence ID" value="NZ_FAOZ01000024.1"/>
</dbReference>
<dbReference type="Proteomes" id="UP000198802">
    <property type="component" value="Unassembled WGS sequence"/>
</dbReference>
<reference evidence="8" key="1">
    <citation type="submission" date="2015-11" db="EMBL/GenBank/DDBJ databases">
        <authorList>
            <person name="Varghese N."/>
        </authorList>
    </citation>
    <scope>NUCLEOTIDE SEQUENCE [LARGE SCALE GENOMIC DNA]</scope>
    <source>
        <strain evidence="8">DSM 45899</strain>
    </source>
</reference>
<evidence type="ECO:0000256" key="1">
    <source>
        <dbReference type="ARBA" id="ARBA00023015"/>
    </source>
</evidence>
<dbReference type="InterPro" id="IPR050109">
    <property type="entry name" value="HTH-type_TetR-like_transc_reg"/>
</dbReference>
<feature type="domain" description="HTH tetR-type" evidence="6">
    <location>
        <begin position="25"/>
        <end position="84"/>
    </location>
</feature>
<keyword evidence="2 4" id="KW-0238">DNA-binding</keyword>
<gene>
    <name evidence="7" type="ORF">Ga0074812_12442</name>
</gene>
<evidence type="ECO:0000256" key="5">
    <source>
        <dbReference type="SAM" id="MobiDB-lite"/>
    </source>
</evidence>
<dbReference type="AlphaFoldDB" id="A0A0S4QUX5"/>
<keyword evidence="1" id="KW-0805">Transcription regulation</keyword>
<feature type="DNA-binding region" description="H-T-H motif" evidence="4">
    <location>
        <begin position="47"/>
        <end position="66"/>
    </location>
</feature>